<evidence type="ECO:0000313" key="3">
    <source>
        <dbReference type="EMBL" id="SDZ55768.1"/>
    </source>
</evidence>
<evidence type="ECO:0000256" key="1">
    <source>
        <dbReference type="SAM" id="Phobius"/>
    </source>
</evidence>
<protein>
    <submittedName>
        <fullName evidence="3">VanZ like family protein</fullName>
    </submittedName>
</protein>
<evidence type="ECO:0000259" key="2">
    <source>
        <dbReference type="Pfam" id="PF04892"/>
    </source>
</evidence>
<keyword evidence="4" id="KW-1185">Reference proteome</keyword>
<dbReference type="AlphaFoldDB" id="A0A1H3U091"/>
<accession>A0A1H3U091</accession>
<feature type="domain" description="VanZ-like" evidence="2">
    <location>
        <begin position="16"/>
        <end position="159"/>
    </location>
</feature>
<gene>
    <name evidence="3" type="ORF">SAMN05421736_11722</name>
</gene>
<name>A0A1H3U091_9BACI</name>
<dbReference type="Proteomes" id="UP000198935">
    <property type="component" value="Unassembled WGS sequence"/>
</dbReference>
<sequence>MKAGSKRRIGILLYYVLPLLCWIGLIHFSSSQSYEDQNVQPLFQGVNLDWVNQWFSWVSFQYGGTIVSLETRTPAAFVEFFLRKGAHVFVYAVLGVLVYRLAKQYLLSKFWAGSTAWLFVILYASIDEYRQFLHPYRTGLVEDVIFDSIAGLLGILIFIGGARHSAGH</sequence>
<dbReference type="InterPro" id="IPR006976">
    <property type="entry name" value="VanZ-like"/>
</dbReference>
<keyword evidence="1" id="KW-1133">Transmembrane helix</keyword>
<keyword evidence="1" id="KW-0812">Transmembrane</keyword>
<dbReference type="STRING" id="1503961.SAMN05421736_11722"/>
<dbReference type="InterPro" id="IPR016747">
    <property type="entry name" value="Phosphotransbutyrylase"/>
</dbReference>
<dbReference type="EMBL" id="FNPI01000017">
    <property type="protein sequence ID" value="SDZ55768.1"/>
    <property type="molecule type" value="Genomic_DNA"/>
</dbReference>
<feature type="transmembrane region" description="Helical" evidence="1">
    <location>
        <begin position="144"/>
        <end position="162"/>
    </location>
</feature>
<evidence type="ECO:0000313" key="4">
    <source>
        <dbReference type="Proteomes" id="UP000198935"/>
    </source>
</evidence>
<dbReference type="Pfam" id="PF04892">
    <property type="entry name" value="VanZ"/>
    <property type="match status" value="1"/>
</dbReference>
<keyword evidence="1" id="KW-0472">Membrane</keyword>
<proteinExistence type="predicted"/>
<dbReference type="NCBIfam" id="NF037970">
    <property type="entry name" value="vanZ_1"/>
    <property type="match status" value="1"/>
</dbReference>
<organism evidence="3 4">
    <name type="scientific">Evansella caseinilytica</name>
    <dbReference type="NCBI Taxonomy" id="1503961"/>
    <lineage>
        <taxon>Bacteria</taxon>
        <taxon>Bacillati</taxon>
        <taxon>Bacillota</taxon>
        <taxon>Bacilli</taxon>
        <taxon>Bacillales</taxon>
        <taxon>Bacillaceae</taxon>
        <taxon>Evansella</taxon>
    </lineage>
</organism>
<feature type="transmembrane region" description="Helical" evidence="1">
    <location>
        <begin position="106"/>
        <end position="124"/>
    </location>
</feature>
<feature type="transmembrane region" description="Helical" evidence="1">
    <location>
        <begin position="12"/>
        <end position="30"/>
    </location>
</feature>
<feature type="transmembrane region" description="Helical" evidence="1">
    <location>
        <begin position="80"/>
        <end position="99"/>
    </location>
</feature>
<dbReference type="PIRSF" id="PIRSF019083">
    <property type="entry name" value="UCP019083_VanZ"/>
    <property type="match status" value="1"/>
</dbReference>
<reference evidence="4" key="1">
    <citation type="submission" date="2016-10" db="EMBL/GenBank/DDBJ databases">
        <authorList>
            <person name="Varghese N."/>
            <person name="Submissions S."/>
        </authorList>
    </citation>
    <scope>NUCLEOTIDE SEQUENCE [LARGE SCALE GENOMIC DNA]</scope>
    <source>
        <strain evidence="4">SP</strain>
    </source>
</reference>